<dbReference type="OMA" id="WIQERLM"/>
<dbReference type="STRING" id="5539.A0A3E2HIR2"/>
<comment type="caution">
    <text evidence="2">The sequence shown here is derived from an EMBL/GenBank/DDBJ whole genome shotgun (WGS) entry which is preliminary data.</text>
</comment>
<proteinExistence type="predicted"/>
<evidence type="ECO:0000256" key="1">
    <source>
        <dbReference type="SAM" id="MobiDB-lite"/>
    </source>
</evidence>
<dbReference type="Proteomes" id="UP000258309">
    <property type="component" value="Unassembled WGS sequence"/>
</dbReference>
<feature type="region of interest" description="Disordered" evidence="1">
    <location>
        <begin position="38"/>
        <end position="124"/>
    </location>
</feature>
<gene>
    <name evidence="2" type="ORF">B7463_g2987</name>
</gene>
<feature type="compositionally biased region" description="Low complexity" evidence="1">
    <location>
        <begin position="94"/>
        <end position="124"/>
    </location>
</feature>
<evidence type="ECO:0000313" key="3">
    <source>
        <dbReference type="Proteomes" id="UP000258309"/>
    </source>
</evidence>
<keyword evidence="3" id="KW-1185">Reference proteome</keyword>
<feature type="non-terminal residue" evidence="2">
    <location>
        <position position="1"/>
    </location>
</feature>
<feature type="compositionally biased region" description="Basic residues" evidence="1">
    <location>
        <begin position="77"/>
        <end position="93"/>
    </location>
</feature>
<reference evidence="2 3" key="1">
    <citation type="submission" date="2018-05" db="EMBL/GenBank/DDBJ databases">
        <title>Draft genome sequence of Scytalidium lignicola DSM 105466, a ubiquitous saprotrophic fungus.</title>
        <authorList>
            <person name="Buettner E."/>
            <person name="Gebauer A.M."/>
            <person name="Hofrichter M."/>
            <person name="Liers C."/>
            <person name="Kellner H."/>
        </authorList>
    </citation>
    <scope>NUCLEOTIDE SEQUENCE [LARGE SCALE GENOMIC DNA]</scope>
    <source>
        <strain evidence="2 3">DSM 105466</strain>
    </source>
</reference>
<dbReference type="EMBL" id="NCSJ02000037">
    <property type="protein sequence ID" value="RFU33316.1"/>
    <property type="molecule type" value="Genomic_DNA"/>
</dbReference>
<feature type="compositionally biased region" description="Low complexity" evidence="1">
    <location>
        <begin position="39"/>
        <end position="73"/>
    </location>
</feature>
<organism evidence="2 3">
    <name type="scientific">Scytalidium lignicola</name>
    <name type="common">Hyphomycete</name>
    <dbReference type="NCBI Taxonomy" id="5539"/>
    <lineage>
        <taxon>Eukaryota</taxon>
        <taxon>Fungi</taxon>
        <taxon>Dikarya</taxon>
        <taxon>Ascomycota</taxon>
        <taxon>Pezizomycotina</taxon>
        <taxon>Leotiomycetes</taxon>
        <taxon>Leotiomycetes incertae sedis</taxon>
        <taxon>Scytalidium</taxon>
    </lineage>
</organism>
<dbReference type="OrthoDB" id="4509729at2759"/>
<protein>
    <submittedName>
        <fullName evidence="2">Uncharacterized protein</fullName>
    </submittedName>
</protein>
<sequence length="213" mass="24336">MTNPLHKPHPEREFMVQKYMLLHSQHDALQQHLTVITTPSPETTGSSSPSYSPERRLSLSSSPSDSNGSNSLPFGHHYSHHHRTFPTTSRRHMSTSSAISPRSSVSSTSSNNSNNDNFINPFNPSARRYSLPTALDESILNEIQSDEHKLRNVNLQIKTTLTDLLNCEDVRCDSRYRTWVQERLMDAEMELKGGRCRSRERRVSEDARRLGYL</sequence>
<dbReference type="AlphaFoldDB" id="A0A3E2HIR2"/>
<accession>A0A3E2HIR2</accession>
<evidence type="ECO:0000313" key="2">
    <source>
        <dbReference type="EMBL" id="RFU33316.1"/>
    </source>
</evidence>
<feature type="non-terminal residue" evidence="2">
    <location>
        <position position="213"/>
    </location>
</feature>
<name>A0A3E2HIR2_SCYLI</name>